<organism evidence="2 3">
    <name type="scientific">Necator americanus</name>
    <name type="common">Human hookworm</name>
    <dbReference type="NCBI Taxonomy" id="51031"/>
    <lineage>
        <taxon>Eukaryota</taxon>
        <taxon>Metazoa</taxon>
        <taxon>Ecdysozoa</taxon>
        <taxon>Nematoda</taxon>
        <taxon>Chromadorea</taxon>
        <taxon>Rhabditida</taxon>
        <taxon>Rhabditina</taxon>
        <taxon>Rhabditomorpha</taxon>
        <taxon>Strongyloidea</taxon>
        <taxon>Ancylostomatidae</taxon>
        <taxon>Bunostominae</taxon>
        <taxon>Necator</taxon>
    </lineage>
</organism>
<accession>A0ABR1C3J1</accession>
<comment type="caution">
    <text evidence="2">The sequence shown here is derived from an EMBL/GenBank/DDBJ whole genome shotgun (WGS) entry which is preliminary data.</text>
</comment>
<name>A0ABR1C3J1_NECAM</name>
<evidence type="ECO:0000313" key="3">
    <source>
        <dbReference type="Proteomes" id="UP001303046"/>
    </source>
</evidence>
<evidence type="ECO:0000313" key="2">
    <source>
        <dbReference type="EMBL" id="KAK6731846.1"/>
    </source>
</evidence>
<keyword evidence="3" id="KW-1185">Reference proteome</keyword>
<dbReference type="Proteomes" id="UP001303046">
    <property type="component" value="Unassembled WGS sequence"/>
</dbReference>
<dbReference type="EMBL" id="JAVFWL010000001">
    <property type="protein sequence ID" value="KAK6731846.1"/>
    <property type="molecule type" value="Genomic_DNA"/>
</dbReference>
<evidence type="ECO:0000256" key="1">
    <source>
        <dbReference type="SAM" id="MobiDB-lite"/>
    </source>
</evidence>
<sequence length="80" mass="9100">MVKKDLRAVDVNRQFRRDARLCGVWNTDEWIDSVLPHAEDEEGWAELCSRTTHLDEDAGNPPGDNMSSLAEMSNANRNNQ</sequence>
<protein>
    <submittedName>
        <fullName evidence="2">Uncharacterized protein</fullName>
    </submittedName>
</protein>
<reference evidence="2 3" key="1">
    <citation type="submission" date="2023-08" db="EMBL/GenBank/DDBJ databases">
        <title>A Necator americanus chromosomal reference genome.</title>
        <authorList>
            <person name="Ilik V."/>
            <person name="Petrzelkova K.J."/>
            <person name="Pardy F."/>
            <person name="Fuh T."/>
            <person name="Niatou-Singa F.S."/>
            <person name="Gouil Q."/>
            <person name="Baker L."/>
            <person name="Ritchie M.E."/>
            <person name="Jex A.R."/>
            <person name="Gazzola D."/>
            <person name="Li H."/>
            <person name="Toshio Fujiwara R."/>
            <person name="Zhan B."/>
            <person name="Aroian R.V."/>
            <person name="Pafco B."/>
            <person name="Schwarz E.M."/>
        </authorList>
    </citation>
    <scope>NUCLEOTIDE SEQUENCE [LARGE SCALE GENOMIC DNA]</scope>
    <source>
        <strain evidence="2 3">Aroian</strain>
        <tissue evidence="2">Whole animal</tissue>
    </source>
</reference>
<gene>
    <name evidence="2" type="primary">Necator_chrI.g4107</name>
    <name evidence="2" type="ORF">RB195_007978</name>
</gene>
<proteinExistence type="predicted"/>
<feature type="region of interest" description="Disordered" evidence="1">
    <location>
        <begin position="53"/>
        <end position="80"/>
    </location>
</feature>
<feature type="compositionally biased region" description="Polar residues" evidence="1">
    <location>
        <begin position="65"/>
        <end position="80"/>
    </location>
</feature>